<dbReference type="Pfam" id="PF00664">
    <property type="entry name" value="ABC_membrane"/>
    <property type="match status" value="1"/>
</dbReference>
<dbReference type="Pfam" id="PF00005">
    <property type="entry name" value="ABC_tran"/>
    <property type="match status" value="1"/>
</dbReference>
<dbReference type="InterPro" id="IPR017871">
    <property type="entry name" value="ABC_transporter-like_CS"/>
</dbReference>
<keyword evidence="8 13" id="KW-1133">Transmembrane helix</keyword>
<feature type="domain" description="ABC transporter" evidence="14">
    <location>
        <begin position="369"/>
        <end position="605"/>
    </location>
</feature>
<sequence>MSLPKKYEVSTNLPDISNTGIYRRLLAYVIPYWIPFLVSIVGYLIYSASNVAFVQLISYIVDSLQGNDPLLQSQYANIFSGISVPEERLNRTVIPLAIIGLVFLRGVGTFIGDTFIAHVATNLVHNLRRKLFNQMMHLPISFFDSSQQGHLVAKVTFHVTQVTGAATDAVKIIIREGFTVIGYLAFLLYLNWKLTLILLAVAPMIAILVKFAGVRFRRISEKIQQSMGDVTHVVSEAVQGLRIVRIFGGSEYEKKRFEKASNNYRRQALKMVITASIATPTTQLLVGLALAVLVWLVLDPELLASMTPGNVVAFITTGGLLAKPIRQLAEVNATVQKGLAAAEDIFDLFDQEIEKDEGEEILEVVKGDVEFRDVSFSYGEGLPNVLRGLSFHASPGETIALVGKSGSGKSTLASLIPRFYSPTNGSILIDGKPIHSLSLTNLRQHIALVTQDITLFNNTIAENIAYGRLSQCATNDVIEAAKKAHIWDFISSLDQGLSTIIGDDGVLLSGGQRQRLAIARAFLKDAPILILDEATSALDSESERYIQSALEEVVKGRTTFIIAHRLSTVEKANRILVIDEGQVIEQGTHAELLDQNGHYAHLHTHGSENKKYRDAEERKPIVMSGSNRSEELGWEFNPLVKAWYSDASWIYLLAPLGWVYEQLAKLRRKWLEGQQMPAKIPVIIVGNINIGGTGKSPLVIWIIEQLLERGFRPGIVSRGYGGRAKQYPMEVSKSTDPHLSGDEPAMLARRLGVPIVVDPNRVQAVEFIANNYNCDVVVSDDGLQHYRLYRNIEIAVIDGQRGLGNGLCLPAGPLRESPERLKEVDFIVTNGEPSQKLVFESTVMRIESTNLVNMSTGAKILPTELSFVRIHAVAGIANPVRFFNMLRELGFEVIEHRFADHYSFKLADLDYQDQLPVVMTEKDAVKCERLNLDRTSHWYLEISAKLPDTFSELMLNKFIR</sequence>
<keyword evidence="11" id="KW-0441">Lipid A biosynthesis</keyword>
<dbReference type="GO" id="GO:0009245">
    <property type="term" value="P:lipid A biosynthetic process"/>
    <property type="evidence" value="ECO:0007669"/>
    <property type="project" value="UniProtKB-UniRule"/>
</dbReference>
<dbReference type="NCBIfam" id="TIGR00682">
    <property type="entry name" value="lpxK"/>
    <property type="match status" value="1"/>
</dbReference>
<evidence type="ECO:0000259" key="15">
    <source>
        <dbReference type="PROSITE" id="PS50929"/>
    </source>
</evidence>
<protein>
    <recommendedName>
        <fullName evidence="11 12">Tetraacyldisaccharide 4'-kinase</fullName>
        <ecNumber evidence="11 12">2.7.1.130</ecNumber>
    </recommendedName>
    <alternativeName>
        <fullName evidence="11">Lipid A 4'-kinase</fullName>
    </alternativeName>
</protein>
<evidence type="ECO:0000256" key="2">
    <source>
        <dbReference type="ARBA" id="ARBA00022448"/>
    </source>
</evidence>
<keyword evidence="10 13" id="KW-0472">Membrane</keyword>
<comment type="similarity">
    <text evidence="11">Belongs to the LpxK family.</text>
</comment>
<dbReference type="Proteomes" id="UP000316199">
    <property type="component" value="Unassembled WGS sequence"/>
</dbReference>
<feature type="transmembrane region" description="Helical" evidence="13">
    <location>
        <begin position="196"/>
        <end position="216"/>
    </location>
</feature>
<dbReference type="Pfam" id="PF02606">
    <property type="entry name" value="LpxK"/>
    <property type="match status" value="1"/>
</dbReference>
<dbReference type="InterPro" id="IPR011917">
    <property type="entry name" value="ABC_transpr_lipidA"/>
</dbReference>
<dbReference type="InterPro" id="IPR036640">
    <property type="entry name" value="ABC1_TM_sf"/>
</dbReference>
<dbReference type="GO" id="GO:0009029">
    <property type="term" value="F:lipid-A 4'-kinase activity"/>
    <property type="evidence" value="ECO:0007669"/>
    <property type="project" value="UniProtKB-UniRule"/>
</dbReference>
<evidence type="ECO:0000259" key="14">
    <source>
        <dbReference type="PROSITE" id="PS50893"/>
    </source>
</evidence>
<feature type="transmembrane region" description="Helical" evidence="13">
    <location>
        <begin position="272"/>
        <end position="298"/>
    </location>
</feature>
<keyword evidence="11" id="KW-0418">Kinase</keyword>
<evidence type="ECO:0000256" key="1">
    <source>
        <dbReference type="ARBA" id="ARBA00004651"/>
    </source>
</evidence>
<dbReference type="Gene3D" id="1.20.1560.10">
    <property type="entry name" value="ABC transporter type 1, transmembrane domain"/>
    <property type="match status" value="1"/>
</dbReference>
<dbReference type="Gene3D" id="3.40.50.300">
    <property type="entry name" value="P-loop containing nucleotide triphosphate hydrolases"/>
    <property type="match status" value="1"/>
</dbReference>
<evidence type="ECO:0000313" key="17">
    <source>
        <dbReference type="Proteomes" id="UP000316199"/>
    </source>
</evidence>
<dbReference type="EMBL" id="SHAG01000022">
    <property type="protein sequence ID" value="RZO75890.1"/>
    <property type="molecule type" value="Genomic_DNA"/>
</dbReference>
<dbReference type="GO" id="GO:0034040">
    <property type="term" value="F:ATPase-coupled lipid transmembrane transporter activity"/>
    <property type="evidence" value="ECO:0007669"/>
    <property type="project" value="InterPro"/>
</dbReference>
<gene>
    <name evidence="16" type="primary">msbA</name>
    <name evidence="11" type="synonym">lpxK</name>
    <name evidence="16" type="ORF">EVA68_05795</name>
</gene>
<keyword evidence="11" id="KW-0808">Transferase</keyword>
<dbReference type="FunFam" id="3.40.50.300:FF:000140">
    <property type="entry name" value="Lipid A export ATP-binding/permease protein MsbA"/>
    <property type="match status" value="1"/>
</dbReference>
<dbReference type="PROSITE" id="PS50893">
    <property type="entry name" value="ABC_TRANSPORTER_2"/>
    <property type="match status" value="1"/>
</dbReference>
<dbReference type="SUPFAM" id="SSF52540">
    <property type="entry name" value="P-loop containing nucleoside triphosphate hydrolases"/>
    <property type="match status" value="2"/>
</dbReference>
<comment type="catalytic activity">
    <reaction evidence="11">
        <text>a lipid A disaccharide + ATP = a lipid IVA + ADP + H(+)</text>
        <dbReference type="Rhea" id="RHEA:67840"/>
        <dbReference type="ChEBI" id="CHEBI:15378"/>
        <dbReference type="ChEBI" id="CHEBI:30616"/>
        <dbReference type="ChEBI" id="CHEBI:176343"/>
        <dbReference type="ChEBI" id="CHEBI:176425"/>
        <dbReference type="ChEBI" id="CHEBI:456216"/>
        <dbReference type="EC" id="2.7.1.130"/>
    </reaction>
</comment>
<dbReference type="InterPro" id="IPR003593">
    <property type="entry name" value="AAA+_ATPase"/>
</dbReference>
<name>A0A520S093_9GAMM</name>
<dbReference type="InterPro" id="IPR027417">
    <property type="entry name" value="P-loop_NTPase"/>
</dbReference>
<dbReference type="SMART" id="SM00382">
    <property type="entry name" value="AAA"/>
    <property type="match status" value="1"/>
</dbReference>
<evidence type="ECO:0000256" key="12">
    <source>
        <dbReference type="NCBIfam" id="TIGR00682"/>
    </source>
</evidence>
<dbReference type="InterPro" id="IPR003439">
    <property type="entry name" value="ABC_transporter-like_ATP-bd"/>
</dbReference>
<keyword evidence="2" id="KW-0813">Transport</keyword>
<dbReference type="AlphaFoldDB" id="A0A520S093"/>
<evidence type="ECO:0000256" key="9">
    <source>
        <dbReference type="ARBA" id="ARBA00023055"/>
    </source>
</evidence>
<keyword evidence="7" id="KW-1278">Translocase</keyword>
<proteinExistence type="inferred from homology"/>
<dbReference type="PROSITE" id="PS50929">
    <property type="entry name" value="ABC_TM1F"/>
    <property type="match status" value="1"/>
</dbReference>
<comment type="subcellular location">
    <subcellularLocation>
        <location evidence="1">Cell membrane</location>
        <topology evidence="1">Multi-pass membrane protein</topology>
    </subcellularLocation>
</comment>
<dbReference type="InterPro" id="IPR003758">
    <property type="entry name" value="LpxK"/>
</dbReference>
<feature type="domain" description="ABC transmembrane type-1" evidence="15">
    <location>
        <begin position="37"/>
        <end position="337"/>
    </location>
</feature>
<evidence type="ECO:0000256" key="7">
    <source>
        <dbReference type="ARBA" id="ARBA00022967"/>
    </source>
</evidence>
<organism evidence="16 17">
    <name type="scientific">OM182 bacterium</name>
    <dbReference type="NCBI Taxonomy" id="2510334"/>
    <lineage>
        <taxon>Bacteria</taxon>
        <taxon>Pseudomonadati</taxon>
        <taxon>Pseudomonadota</taxon>
        <taxon>Gammaproteobacteria</taxon>
        <taxon>OMG group</taxon>
        <taxon>OM182 clade</taxon>
    </lineage>
</organism>
<keyword evidence="5 11" id="KW-0547">Nucleotide-binding</keyword>
<keyword evidence="9" id="KW-0445">Lipid transport</keyword>
<evidence type="ECO:0000256" key="6">
    <source>
        <dbReference type="ARBA" id="ARBA00022840"/>
    </source>
</evidence>
<feature type="transmembrane region" description="Helical" evidence="13">
    <location>
        <begin position="172"/>
        <end position="190"/>
    </location>
</feature>
<comment type="pathway">
    <text evidence="11">Glycolipid biosynthesis; lipid IV(A) biosynthesis; lipid IV(A) from (3R)-3-hydroxytetradecanoyl-[acyl-carrier-protein] and UDP-N-acetyl-alpha-D-glucosamine: step 6/6.</text>
</comment>
<dbReference type="EC" id="2.7.1.130" evidence="11 12"/>
<dbReference type="GO" id="GO:0015421">
    <property type="term" value="F:ABC-type oligopeptide transporter activity"/>
    <property type="evidence" value="ECO:0007669"/>
    <property type="project" value="TreeGrafter"/>
</dbReference>
<comment type="caution">
    <text evidence="16">The sequence shown here is derived from an EMBL/GenBank/DDBJ whole genome shotgun (WGS) entry which is preliminary data.</text>
</comment>
<dbReference type="NCBIfam" id="TIGR02203">
    <property type="entry name" value="MsbA_lipidA"/>
    <property type="match status" value="1"/>
</dbReference>
<evidence type="ECO:0000256" key="3">
    <source>
        <dbReference type="ARBA" id="ARBA00022475"/>
    </source>
</evidence>
<dbReference type="CDD" id="cd18552">
    <property type="entry name" value="ABC_6TM_MsbA_like"/>
    <property type="match status" value="1"/>
</dbReference>
<dbReference type="PROSITE" id="PS00211">
    <property type="entry name" value="ABC_TRANSPORTER_1"/>
    <property type="match status" value="1"/>
</dbReference>
<accession>A0A520S093</accession>
<evidence type="ECO:0000256" key="13">
    <source>
        <dbReference type="SAM" id="Phobius"/>
    </source>
</evidence>
<keyword evidence="3" id="KW-1003">Cell membrane</keyword>
<dbReference type="PANTHER" id="PTHR43394">
    <property type="entry name" value="ATP-DEPENDENT PERMEASE MDL1, MITOCHONDRIAL"/>
    <property type="match status" value="1"/>
</dbReference>
<keyword evidence="6 11" id="KW-0067">ATP-binding</keyword>
<dbReference type="UniPathway" id="UPA00359">
    <property type="reaction ID" value="UER00482"/>
</dbReference>
<feature type="transmembrane region" description="Helical" evidence="13">
    <location>
        <begin position="25"/>
        <end position="46"/>
    </location>
</feature>
<dbReference type="InterPro" id="IPR039421">
    <property type="entry name" value="Type_1_exporter"/>
</dbReference>
<comment type="function">
    <text evidence="11">Transfers the gamma-phosphate of ATP to the 4'-position of a tetraacyldisaccharide 1-phosphate intermediate (termed DS-1-P) to form tetraacyldisaccharide 1,4'-bis-phosphate (lipid IVA).</text>
</comment>
<keyword evidence="4 13" id="KW-0812">Transmembrane</keyword>
<evidence type="ECO:0000313" key="16">
    <source>
        <dbReference type="EMBL" id="RZO75890.1"/>
    </source>
</evidence>
<dbReference type="SUPFAM" id="SSF90123">
    <property type="entry name" value="ABC transporter transmembrane region"/>
    <property type="match status" value="1"/>
</dbReference>
<keyword evidence="11" id="KW-0444">Lipid biosynthesis</keyword>
<dbReference type="InterPro" id="IPR011527">
    <property type="entry name" value="ABC1_TM_dom"/>
</dbReference>
<keyword evidence="11" id="KW-0443">Lipid metabolism</keyword>
<comment type="caution">
    <text evidence="11">Lacks conserved residue(s) required for the propagation of feature annotation.</text>
</comment>
<evidence type="ECO:0000256" key="5">
    <source>
        <dbReference type="ARBA" id="ARBA00022741"/>
    </source>
</evidence>
<feature type="transmembrane region" description="Helical" evidence="13">
    <location>
        <begin position="93"/>
        <end position="120"/>
    </location>
</feature>
<dbReference type="HAMAP" id="MF_00409">
    <property type="entry name" value="LpxK"/>
    <property type="match status" value="1"/>
</dbReference>
<reference evidence="16 17" key="1">
    <citation type="submission" date="2019-02" db="EMBL/GenBank/DDBJ databases">
        <title>Prokaryotic population dynamics and viral predation in marine succession experiment using metagenomics: the confinement effect.</title>
        <authorList>
            <person name="Haro-Moreno J.M."/>
            <person name="Rodriguez-Valera F."/>
            <person name="Lopez-Perez M."/>
        </authorList>
    </citation>
    <scope>NUCLEOTIDE SEQUENCE [LARGE SCALE GENOMIC DNA]</scope>
    <source>
        <strain evidence="16">MED-G157</strain>
    </source>
</reference>
<dbReference type="GO" id="GO:0016887">
    <property type="term" value="F:ATP hydrolysis activity"/>
    <property type="evidence" value="ECO:0007669"/>
    <property type="project" value="InterPro"/>
</dbReference>
<dbReference type="PANTHER" id="PTHR43394:SF1">
    <property type="entry name" value="ATP-BINDING CASSETTE SUB-FAMILY B MEMBER 10, MITOCHONDRIAL"/>
    <property type="match status" value="1"/>
</dbReference>
<evidence type="ECO:0000256" key="4">
    <source>
        <dbReference type="ARBA" id="ARBA00022692"/>
    </source>
</evidence>
<dbReference type="GO" id="GO:0005886">
    <property type="term" value="C:plasma membrane"/>
    <property type="evidence" value="ECO:0007669"/>
    <property type="project" value="UniProtKB-SubCell"/>
</dbReference>
<evidence type="ECO:0000256" key="10">
    <source>
        <dbReference type="ARBA" id="ARBA00023136"/>
    </source>
</evidence>
<evidence type="ECO:0000256" key="11">
    <source>
        <dbReference type="HAMAP-Rule" id="MF_00409"/>
    </source>
</evidence>
<dbReference type="GO" id="GO:0005524">
    <property type="term" value="F:ATP binding"/>
    <property type="evidence" value="ECO:0007669"/>
    <property type="project" value="UniProtKB-UniRule"/>
</dbReference>
<evidence type="ECO:0000256" key="8">
    <source>
        <dbReference type="ARBA" id="ARBA00022989"/>
    </source>
</evidence>